<comment type="caution">
    <text evidence="1">The sequence shown here is derived from an EMBL/GenBank/DDBJ whole genome shotgun (WGS) entry which is preliminary data.</text>
</comment>
<proteinExistence type="predicted"/>
<evidence type="ECO:0000313" key="1">
    <source>
        <dbReference type="EMBL" id="KAH7669540.1"/>
    </source>
</evidence>
<protein>
    <submittedName>
        <fullName evidence="1">Flavanone 3-dioxygenase protein</fullName>
        <ecNumber evidence="1">1.14.11.9</ecNumber>
    </submittedName>
</protein>
<gene>
    <name evidence="1" type="ORF">IHE45_11G084800</name>
</gene>
<sequence>MPRELIRRTMSVTKGFFELSFDERSKYMSNDIRSPVRYGTSFNQNNDGVFSWRDFLKLNCQPLNSCFPHWPSSPIDLREVGMEYAKENKRVFMVIMEAVFESLGLGLGLGLEMKREFEEGSQMMVMNCFPACPEPELTMGMPAHSDYGFLTLLVQDDVEGLQVQFEDEWITVQPLPDSILVNVGDHLEIFSNGKYKSVLHRVFVNSSKSRISIASLHSLPSEKVVSPSPFLINEETPKLYMDTDFEAFLNFMAITDSTNKSFLQSRKLIHQNL</sequence>
<accession>A0ACB7V7Y2</accession>
<evidence type="ECO:0000313" key="2">
    <source>
        <dbReference type="Proteomes" id="UP000827976"/>
    </source>
</evidence>
<dbReference type="Proteomes" id="UP000827976">
    <property type="component" value="Chromosome 11"/>
</dbReference>
<name>A0ACB7V7Y2_DIOAL</name>
<dbReference type="EC" id="1.14.11.9" evidence="1"/>
<dbReference type="EMBL" id="CM037021">
    <property type="protein sequence ID" value="KAH7669540.1"/>
    <property type="molecule type" value="Genomic_DNA"/>
</dbReference>
<organism evidence="1 2">
    <name type="scientific">Dioscorea alata</name>
    <name type="common">Purple yam</name>
    <dbReference type="NCBI Taxonomy" id="55571"/>
    <lineage>
        <taxon>Eukaryota</taxon>
        <taxon>Viridiplantae</taxon>
        <taxon>Streptophyta</taxon>
        <taxon>Embryophyta</taxon>
        <taxon>Tracheophyta</taxon>
        <taxon>Spermatophyta</taxon>
        <taxon>Magnoliopsida</taxon>
        <taxon>Liliopsida</taxon>
        <taxon>Dioscoreales</taxon>
        <taxon>Dioscoreaceae</taxon>
        <taxon>Dioscorea</taxon>
    </lineage>
</organism>
<keyword evidence="1" id="KW-0560">Oxidoreductase</keyword>
<keyword evidence="2" id="KW-1185">Reference proteome</keyword>
<reference evidence="2" key="1">
    <citation type="journal article" date="2022" name="Nat. Commun.">
        <title>Chromosome evolution and the genetic basis of agronomically important traits in greater yam.</title>
        <authorList>
            <person name="Bredeson J.V."/>
            <person name="Lyons J.B."/>
            <person name="Oniyinde I.O."/>
            <person name="Okereke N.R."/>
            <person name="Kolade O."/>
            <person name="Nnabue I."/>
            <person name="Nwadili C.O."/>
            <person name="Hribova E."/>
            <person name="Parker M."/>
            <person name="Nwogha J."/>
            <person name="Shu S."/>
            <person name="Carlson J."/>
            <person name="Kariba R."/>
            <person name="Muthemba S."/>
            <person name="Knop K."/>
            <person name="Barton G.J."/>
            <person name="Sherwood A.V."/>
            <person name="Lopez-Montes A."/>
            <person name="Asiedu R."/>
            <person name="Jamnadass R."/>
            <person name="Muchugi A."/>
            <person name="Goodstein D."/>
            <person name="Egesi C.N."/>
            <person name="Featherston J."/>
            <person name="Asfaw A."/>
            <person name="Simpson G.G."/>
            <person name="Dolezel J."/>
            <person name="Hendre P.S."/>
            <person name="Van Deynze A."/>
            <person name="Kumar P.L."/>
            <person name="Obidiegwu J.E."/>
            <person name="Bhattacharjee R."/>
            <person name="Rokhsar D.S."/>
        </authorList>
    </citation>
    <scope>NUCLEOTIDE SEQUENCE [LARGE SCALE GENOMIC DNA]</scope>
    <source>
        <strain evidence="2">cv. TDa95/00328</strain>
    </source>
</reference>